<feature type="region of interest" description="Disordered" evidence="2">
    <location>
        <begin position="918"/>
        <end position="961"/>
    </location>
</feature>
<dbReference type="GO" id="GO:0010032">
    <property type="term" value="P:meiotic chromosome condensation"/>
    <property type="evidence" value="ECO:0007669"/>
    <property type="project" value="TreeGrafter"/>
</dbReference>
<feature type="domain" description="Condensin-2 complex subunit H2 C-terminal" evidence="3">
    <location>
        <begin position="813"/>
        <end position="918"/>
    </location>
</feature>
<dbReference type="HOGENOM" id="CLU_016792_0_0_1"/>
<dbReference type="GO" id="GO:0000796">
    <property type="term" value="C:condensin complex"/>
    <property type="evidence" value="ECO:0007669"/>
    <property type="project" value="TreeGrafter"/>
</dbReference>
<dbReference type="Proteomes" id="UP000008792">
    <property type="component" value="Unassembled WGS sequence"/>
</dbReference>
<dbReference type="eggNOG" id="KOG2359">
    <property type="taxonomic scope" value="Eukaryota"/>
</dbReference>
<dbReference type="GO" id="GO:0003682">
    <property type="term" value="F:chromatin binding"/>
    <property type="evidence" value="ECO:0007669"/>
    <property type="project" value="TreeGrafter"/>
</dbReference>
<protein>
    <submittedName>
        <fullName evidence="4">Uncharacterized protein, isoform H</fullName>
    </submittedName>
</protein>
<feature type="compositionally biased region" description="Polar residues" evidence="2">
    <location>
        <begin position="929"/>
        <end position="948"/>
    </location>
</feature>
<proteinExistence type="predicted"/>
<evidence type="ECO:0000256" key="1">
    <source>
        <dbReference type="SAM" id="Coils"/>
    </source>
</evidence>
<dbReference type="PANTHER" id="PTHR14324">
    <property type="entry name" value="CONDENSIN-2 COMPLEX SUBUNIT H2"/>
    <property type="match status" value="1"/>
</dbReference>
<dbReference type="GO" id="GO:0005634">
    <property type="term" value="C:nucleus"/>
    <property type="evidence" value="ECO:0007669"/>
    <property type="project" value="TreeGrafter"/>
</dbReference>
<dbReference type="FunCoup" id="B4LZU7">
    <property type="interactions" value="206"/>
</dbReference>
<reference evidence="4 5" key="1">
    <citation type="journal article" date="2007" name="Nature">
        <title>Evolution of genes and genomes on the Drosophila phylogeny.</title>
        <authorList>
            <consortium name="Drosophila 12 Genomes Consortium"/>
            <person name="Clark A.G."/>
            <person name="Eisen M.B."/>
            <person name="Smith D.R."/>
            <person name="Bergman C.M."/>
            <person name="Oliver B."/>
            <person name="Markow T.A."/>
            <person name="Kaufman T.C."/>
            <person name="Kellis M."/>
            <person name="Gelbart W."/>
            <person name="Iyer V.N."/>
            <person name="Pollard D.A."/>
            <person name="Sackton T.B."/>
            <person name="Larracuente A.M."/>
            <person name="Singh N.D."/>
            <person name="Abad J.P."/>
            <person name="Abt D.N."/>
            <person name="Adryan B."/>
            <person name="Aguade M."/>
            <person name="Akashi H."/>
            <person name="Anderson W.W."/>
            <person name="Aquadro C.F."/>
            <person name="Ardell D.H."/>
            <person name="Arguello R."/>
            <person name="Artieri C.G."/>
            <person name="Barbash D.A."/>
            <person name="Barker D."/>
            <person name="Barsanti P."/>
            <person name="Batterham P."/>
            <person name="Batzoglou S."/>
            <person name="Begun D."/>
            <person name="Bhutkar A."/>
            <person name="Blanco E."/>
            <person name="Bosak S.A."/>
            <person name="Bradley R.K."/>
            <person name="Brand A.D."/>
            <person name="Brent M.R."/>
            <person name="Brooks A.N."/>
            <person name="Brown R.H."/>
            <person name="Butlin R.K."/>
            <person name="Caggese C."/>
            <person name="Calvi B.R."/>
            <person name="Bernardo de Carvalho A."/>
            <person name="Caspi A."/>
            <person name="Castrezana S."/>
            <person name="Celniker S.E."/>
            <person name="Chang J.L."/>
            <person name="Chapple C."/>
            <person name="Chatterji S."/>
            <person name="Chinwalla A."/>
            <person name="Civetta A."/>
            <person name="Clifton S.W."/>
            <person name="Comeron J.M."/>
            <person name="Costello J.C."/>
            <person name="Coyne J.A."/>
            <person name="Daub J."/>
            <person name="David R.G."/>
            <person name="Delcher A.L."/>
            <person name="Delehaunty K."/>
            <person name="Do C.B."/>
            <person name="Ebling H."/>
            <person name="Edwards K."/>
            <person name="Eickbush T."/>
            <person name="Evans J.D."/>
            <person name="Filipski A."/>
            <person name="Findeiss S."/>
            <person name="Freyhult E."/>
            <person name="Fulton L."/>
            <person name="Fulton R."/>
            <person name="Garcia A.C."/>
            <person name="Gardiner A."/>
            <person name="Garfield D.A."/>
            <person name="Garvin B.E."/>
            <person name="Gibson G."/>
            <person name="Gilbert D."/>
            <person name="Gnerre S."/>
            <person name="Godfrey J."/>
            <person name="Good R."/>
            <person name="Gotea V."/>
            <person name="Gravely B."/>
            <person name="Greenberg A.J."/>
            <person name="Griffiths-Jones S."/>
            <person name="Gross S."/>
            <person name="Guigo R."/>
            <person name="Gustafson E.A."/>
            <person name="Haerty W."/>
            <person name="Hahn M.W."/>
            <person name="Halligan D.L."/>
            <person name="Halpern A.L."/>
            <person name="Halter G.M."/>
            <person name="Han M.V."/>
            <person name="Heger A."/>
            <person name="Hillier L."/>
            <person name="Hinrichs A.S."/>
            <person name="Holmes I."/>
            <person name="Hoskins R.A."/>
            <person name="Hubisz M.J."/>
            <person name="Hultmark D."/>
            <person name="Huntley M.A."/>
            <person name="Jaffe D.B."/>
            <person name="Jagadeeshan S."/>
            <person name="Jeck W.R."/>
            <person name="Johnson J."/>
            <person name="Jones C.D."/>
            <person name="Jordan W.C."/>
            <person name="Karpen G.H."/>
            <person name="Kataoka E."/>
            <person name="Keightley P.D."/>
            <person name="Kheradpour P."/>
            <person name="Kirkness E.F."/>
            <person name="Koerich L.B."/>
            <person name="Kristiansen K."/>
            <person name="Kudrna D."/>
            <person name="Kulathinal R.J."/>
            <person name="Kumar S."/>
            <person name="Kwok R."/>
            <person name="Lander E."/>
            <person name="Langley C.H."/>
            <person name="Lapoint R."/>
            <person name="Lazzaro B.P."/>
            <person name="Lee S.J."/>
            <person name="Levesque L."/>
            <person name="Li R."/>
            <person name="Lin C.F."/>
            <person name="Lin M.F."/>
            <person name="Lindblad-Toh K."/>
            <person name="Llopart A."/>
            <person name="Long M."/>
            <person name="Low L."/>
            <person name="Lozovsky E."/>
            <person name="Lu J."/>
            <person name="Luo M."/>
            <person name="Machado C.A."/>
            <person name="Makalowski W."/>
            <person name="Marzo M."/>
            <person name="Matsuda M."/>
            <person name="Matzkin L."/>
            <person name="McAllister B."/>
            <person name="McBride C.S."/>
            <person name="McKernan B."/>
            <person name="McKernan K."/>
            <person name="Mendez-Lago M."/>
            <person name="Minx P."/>
            <person name="Mollenhauer M.U."/>
            <person name="Montooth K."/>
            <person name="Mount S.M."/>
            <person name="Mu X."/>
            <person name="Myers E."/>
            <person name="Negre B."/>
            <person name="Newfeld S."/>
            <person name="Nielsen R."/>
            <person name="Noor M.A."/>
            <person name="O'Grady P."/>
            <person name="Pachter L."/>
            <person name="Papaceit M."/>
            <person name="Parisi M.J."/>
            <person name="Parisi M."/>
            <person name="Parts L."/>
            <person name="Pedersen J.S."/>
            <person name="Pesole G."/>
            <person name="Phillippy A.M."/>
            <person name="Ponting C.P."/>
            <person name="Pop M."/>
            <person name="Porcelli D."/>
            <person name="Powell J.R."/>
            <person name="Prohaska S."/>
            <person name="Pruitt K."/>
            <person name="Puig M."/>
            <person name="Quesneville H."/>
            <person name="Ram K.R."/>
            <person name="Rand D."/>
            <person name="Rasmussen M.D."/>
            <person name="Reed L.K."/>
            <person name="Reenan R."/>
            <person name="Reily A."/>
            <person name="Remington K.A."/>
            <person name="Rieger T.T."/>
            <person name="Ritchie M.G."/>
            <person name="Robin C."/>
            <person name="Rogers Y.H."/>
            <person name="Rohde C."/>
            <person name="Rozas J."/>
            <person name="Rubenfield M.J."/>
            <person name="Ruiz A."/>
            <person name="Russo S."/>
            <person name="Salzberg S.L."/>
            <person name="Sanchez-Gracia A."/>
            <person name="Saranga D.J."/>
            <person name="Sato H."/>
            <person name="Schaeffer S.W."/>
            <person name="Schatz M.C."/>
            <person name="Schlenke T."/>
            <person name="Schwartz R."/>
            <person name="Segarra C."/>
            <person name="Singh R.S."/>
            <person name="Sirot L."/>
            <person name="Sirota M."/>
            <person name="Sisneros N.B."/>
            <person name="Smith C.D."/>
            <person name="Smith T.F."/>
            <person name="Spieth J."/>
            <person name="Stage D.E."/>
            <person name="Stark A."/>
            <person name="Stephan W."/>
            <person name="Strausberg R.L."/>
            <person name="Strempel S."/>
            <person name="Sturgill D."/>
            <person name="Sutton G."/>
            <person name="Sutton G.G."/>
            <person name="Tao W."/>
            <person name="Teichmann S."/>
            <person name="Tobari Y.N."/>
            <person name="Tomimura Y."/>
            <person name="Tsolas J.M."/>
            <person name="Valente V.L."/>
            <person name="Venter E."/>
            <person name="Venter J.C."/>
            <person name="Vicario S."/>
            <person name="Vieira F.G."/>
            <person name="Vilella A.J."/>
            <person name="Villasante A."/>
            <person name="Walenz B."/>
            <person name="Wang J."/>
            <person name="Wasserman M."/>
            <person name="Watts T."/>
            <person name="Wilson D."/>
            <person name="Wilson R.K."/>
            <person name="Wing R.A."/>
            <person name="Wolfner M.F."/>
            <person name="Wong A."/>
            <person name="Wong G.K."/>
            <person name="Wu C.I."/>
            <person name="Wu G."/>
            <person name="Yamamoto D."/>
            <person name="Yang H.P."/>
            <person name="Yang S.P."/>
            <person name="Yorke J.A."/>
            <person name="Yoshida K."/>
            <person name="Zdobnov E."/>
            <person name="Zhang P."/>
            <person name="Zhang Y."/>
            <person name="Zimin A.V."/>
            <person name="Baldwin J."/>
            <person name="Abdouelleil A."/>
            <person name="Abdulkadir J."/>
            <person name="Abebe A."/>
            <person name="Abera B."/>
            <person name="Abreu J."/>
            <person name="Acer S.C."/>
            <person name="Aftuck L."/>
            <person name="Alexander A."/>
            <person name="An P."/>
            <person name="Anderson E."/>
            <person name="Anderson S."/>
            <person name="Arachi H."/>
            <person name="Azer M."/>
            <person name="Bachantsang P."/>
            <person name="Barry A."/>
            <person name="Bayul T."/>
            <person name="Berlin A."/>
            <person name="Bessette D."/>
            <person name="Bloom T."/>
            <person name="Blye J."/>
            <person name="Boguslavskiy L."/>
            <person name="Bonnet C."/>
            <person name="Boukhgalter B."/>
            <person name="Bourzgui I."/>
            <person name="Brown A."/>
            <person name="Cahill P."/>
            <person name="Channer S."/>
            <person name="Cheshatsang Y."/>
            <person name="Chuda L."/>
            <person name="Citroen M."/>
            <person name="Collymore A."/>
            <person name="Cooke P."/>
            <person name="Costello M."/>
            <person name="D'Aco K."/>
            <person name="Daza R."/>
            <person name="De Haan G."/>
            <person name="DeGray S."/>
            <person name="DeMaso C."/>
            <person name="Dhargay N."/>
            <person name="Dooley K."/>
            <person name="Dooley E."/>
            <person name="Doricent M."/>
            <person name="Dorje P."/>
            <person name="Dorjee K."/>
            <person name="Dupes A."/>
            <person name="Elong R."/>
            <person name="Falk J."/>
            <person name="Farina A."/>
            <person name="Faro S."/>
            <person name="Ferguson D."/>
            <person name="Fisher S."/>
            <person name="Foley C.D."/>
            <person name="Franke A."/>
            <person name="Friedrich D."/>
            <person name="Gadbois L."/>
            <person name="Gearin G."/>
            <person name="Gearin C.R."/>
            <person name="Giannoukos G."/>
            <person name="Goode T."/>
            <person name="Graham J."/>
            <person name="Grandbois E."/>
            <person name="Grewal S."/>
            <person name="Gyaltsen K."/>
            <person name="Hafez N."/>
            <person name="Hagos B."/>
            <person name="Hall J."/>
            <person name="Henson C."/>
            <person name="Hollinger A."/>
            <person name="Honan T."/>
            <person name="Huard M.D."/>
            <person name="Hughes L."/>
            <person name="Hurhula B."/>
            <person name="Husby M.E."/>
            <person name="Kamat A."/>
            <person name="Kanga B."/>
            <person name="Kashin S."/>
            <person name="Khazanovich D."/>
            <person name="Kisner P."/>
            <person name="Lance K."/>
            <person name="Lara M."/>
            <person name="Lee W."/>
            <person name="Lennon N."/>
            <person name="Letendre F."/>
            <person name="LeVine R."/>
            <person name="Lipovsky A."/>
            <person name="Liu X."/>
            <person name="Liu J."/>
            <person name="Liu S."/>
            <person name="Lokyitsang T."/>
            <person name="Lokyitsang Y."/>
            <person name="Lubonja R."/>
            <person name="Lui A."/>
            <person name="MacDonald P."/>
            <person name="Magnisalis V."/>
            <person name="Maru K."/>
            <person name="Matthews C."/>
            <person name="McCusker W."/>
            <person name="McDonough S."/>
            <person name="Mehta T."/>
            <person name="Meldrim J."/>
            <person name="Meneus L."/>
            <person name="Mihai O."/>
            <person name="Mihalev A."/>
            <person name="Mihova T."/>
            <person name="Mittelman R."/>
            <person name="Mlenga V."/>
            <person name="Montmayeur A."/>
            <person name="Mulrain L."/>
            <person name="Navidi A."/>
            <person name="Naylor J."/>
            <person name="Negash T."/>
            <person name="Nguyen T."/>
            <person name="Nguyen N."/>
            <person name="Nicol R."/>
            <person name="Norbu C."/>
            <person name="Norbu N."/>
            <person name="Novod N."/>
            <person name="O'Neill B."/>
            <person name="Osman S."/>
            <person name="Markiewicz E."/>
            <person name="Oyono O.L."/>
            <person name="Patti C."/>
            <person name="Phunkhang P."/>
            <person name="Pierre F."/>
            <person name="Priest M."/>
            <person name="Raghuraman S."/>
            <person name="Rege F."/>
            <person name="Reyes R."/>
            <person name="Rise C."/>
            <person name="Rogov P."/>
            <person name="Ross K."/>
            <person name="Ryan E."/>
            <person name="Settipalli S."/>
            <person name="Shea T."/>
            <person name="Sherpa N."/>
            <person name="Shi L."/>
            <person name="Shih D."/>
            <person name="Sparrow T."/>
            <person name="Spaulding J."/>
            <person name="Stalker J."/>
            <person name="Stange-Thomann N."/>
            <person name="Stavropoulos S."/>
            <person name="Stone C."/>
            <person name="Strader C."/>
            <person name="Tesfaye S."/>
            <person name="Thomson T."/>
            <person name="Thoulutsang Y."/>
            <person name="Thoulutsang D."/>
            <person name="Topham K."/>
            <person name="Topping I."/>
            <person name="Tsamla T."/>
            <person name="Vassiliev H."/>
            <person name="Vo A."/>
            <person name="Wangchuk T."/>
            <person name="Wangdi T."/>
            <person name="Weiand M."/>
            <person name="Wilkinson J."/>
            <person name="Wilson A."/>
            <person name="Yadav S."/>
            <person name="Young G."/>
            <person name="Yu Q."/>
            <person name="Zembek L."/>
            <person name="Zhong D."/>
            <person name="Zimmer A."/>
            <person name="Zwirko Z."/>
            <person name="Jaffe D.B."/>
            <person name="Alvarez P."/>
            <person name="Brockman W."/>
            <person name="Butler J."/>
            <person name="Chin C."/>
            <person name="Gnerre S."/>
            <person name="Grabherr M."/>
            <person name="Kleber M."/>
            <person name="Mauceli E."/>
            <person name="MacCallum I."/>
        </authorList>
    </citation>
    <scope>NUCLEOTIDE SEQUENCE [LARGE SCALE GENOMIC DNA]</scope>
    <source>
        <strain evidence="5">Tucson 15010-1051.87</strain>
    </source>
</reference>
<evidence type="ECO:0000313" key="4">
    <source>
        <dbReference type="EMBL" id="EDW67175.2"/>
    </source>
</evidence>
<dbReference type="InterPro" id="IPR031739">
    <property type="entry name" value="Ncaph2"/>
</dbReference>
<dbReference type="Pfam" id="PF16858">
    <property type="entry name" value="CNDH2_C"/>
    <property type="match status" value="1"/>
</dbReference>
<sequence length="1004" mass="113371">MYDDRIESAQLVSCFFALAMDSSHCRRPSGDGHTLYEWASSSSNRSSSSDVIKNLLEVANSRPGTNVAKAIAAYQDFPGLSTLLLLLEEVSKNTDFSTDMRLSLSYYMDEFLRQVSGASVPRRSVIAAAGSVLQYCSKIYGDRVELMYQVVEHQIEALLIADPKKDENSNRKRDASKPEEPRKRRIKKLTQKEFDPFSYKMEPKKFKIMSDEKRFSRVGFETNINRNRTIEHMYQDHTPSHLWKHASIVDPANPYEQDEKKNYKVFTYHPEPRYNTLLPDIQFDRLNLIKEYVHSNQVDVSDTLNKNMTNKEYLDEYIALENQMLASRYGEKTGLKRTLTVQEDEQAKRLRLELQKRLLEFTDESSKRRRLTEEMDDNRDGNLETDESGAKRSQTSMDSVLRESLKTLTLTDTSQVQLNENKIEALSLSSTLHMNDASCLDSTRLDLQQLESIKEETKQESQQKSQLELCTGKGDDSNEQSLQIDSGIGMDDVCDTLPTGQSFDDEGVVLTDLIDDQRLQSLSPKVMVRDILPGVPDKANLSVRVDAEMLALSGINETLEEIVDVPREVHYSIERNLLQLPEKRLRKGSLFKLPKEFDLFKKARTPAKRQAEPKAPGAPRALPTVSPVASPTHSVSSLDKFPALPLDQMEFDSELNFRGFRRPTYDSGIDQEEIRLANSPADDGIIVDVGSEEPSDSNALENSALSNVIQEARDSEQTEKDLTLPEISLGATESNETQQNGLQHTQADEIRAQDITEEDIRIPDTTAENTTLLESGLNAMPMDLATNDIELDSDWDAEESDSSVQENCNSIDAETDAKIIDWHRRLAPTLEAAHARQNFSIQHLNDEIIAKCQENDGEATLADVIEDKDPTKLCCYMLSSLLLTNQRNVELQIDKHDKSKPIEMNQFKMKLISTERKQVNPEDDIGNMDISNQRNNQAASHETPQSANAAHRKVQEQRPTLDAINVKTVRLIKPVPKASARPEDADSGISSLPASLMSVWPTDM</sequence>
<accession>B4LZU7</accession>
<dbReference type="KEGG" id="dvi:6629672"/>
<dbReference type="OrthoDB" id="10038475at2759"/>
<dbReference type="GO" id="GO:0051306">
    <property type="term" value="P:mitotic sister chromatid separation"/>
    <property type="evidence" value="ECO:0007669"/>
    <property type="project" value="TreeGrafter"/>
</dbReference>
<dbReference type="InterPro" id="IPR031737">
    <property type="entry name" value="CNDH2_C"/>
</dbReference>
<keyword evidence="5" id="KW-1185">Reference proteome</keyword>
<feature type="region of interest" description="Disordered" evidence="2">
    <location>
        <begin position="166"/>
        <end position="186"/>
    </location>
</feature>
<evidence type="ECO:0000313" key="5">
    <source>
        <dbReference type="Proteomes" id="UP000008792"/>
    </source>
</evidence>
<keyword evidence="1" id="KW-0175">Coiled coil</keyword>
<dbReference type="AlphaFoldDB" id="B4LZU7"/>
<feature type="region of interest" description="Disordered" evidence="2">
    <location>
        <begin position="366"/>
        <end position="400"/>
    </location>
</feature>
<feature type="compositionally biased region" description="Basic and acidic residues" evidence="2">
    <location>
        <begin position="166"/>
        <end position="182"/>
    </location>
</feature>
<dbReference type="PANTHER" id="PTHR14324:SF3">
    <property type="entry name" value="CONDENSIN-2 COMPLEX SUBUNIT H2"/>
    <property type="match status" value="1"/>
</dbReference>
<feature type="coiled-coil region" evidence="1">
    <location>
        <begin position="440"/>
        <end position="467"/>
    </location>
</feature>
<evidence type="ECO:0000256" key="2">
    <source>
        <dbReference type="SAM" id="MobiDB-lite"/>
    </source>
</evidence>
<name>B4LZU7_DROVI</name>
<dbReference type="EMBL" id="CH940650">
    <property type="protein sequence ID" value="EDW67175.2"/>
    <property type="molecule type" value="Genomic_DNA"/>
</dbReference>
<evidence type="ECO:0000259" key="3">
    <source>
        <dbReference type="Pfam" id="PF16858"/>
    </source>
</evidence>
<dbReference type="STRING" id="7244.B4LZU7"/>
<feature type="region of interest" description="Disordered" evidence="2">
    <location>
        <begin position="605"/>
        <end position="634"/>
    </location>
</feature>
<organism evidence="4 5">
    <name type="scientific">Drosophila virilis</name>
    <name type="common">Fruit fly</name>
    <dbReference type="NCBI Taxonomy" id="7244"/>
    <lineage>
        <taxon>Eukaryota</taxon>
        <taxon>Metazoa</taxon>
        <taxon>Ecdysozoa</taxon>
        <taxon>Arthropoda</taxon>
        <taxon>Hexapoda</taxon>
        <taxon>Insecta</taxon>
        <taxon>Pterygota</taxon>
        <taxon>Neoptera</taxon>
        <taxon>Endopterygota</taxon>
        <taxon>Diptera</taxon>
        <taxon>Brachycera</taxon>
        <taxon>Muscomorpha</taxon>
        <taxon>Ephydroidea</taxon>
        <taxon>Drosophilidae</taxon>
        <taxon>Drosophila</taxon>
    </lineage>
</organism>
<gene>
    <name evidence="4" type="primary">Dvir\GJ24014</name>
    <name evidence="4" type="ORF">Dvir_GJ24014</name>
</gene>
<dbReference type="InParanoid" id="B4LZU7"/>